<reference evidence="2" key="1">
    <citation type="journal article" date="2022" name="bioRxiv">
        <title>Sequencing and chromosome-scale assembly of the giantPleurodeles waltlgenome.</title>
        <authorList>
            <person name="Brown T."/>
            <person name="Elewa A."/>
            <person name="Iarovenko S."/>
            <person name="Subramanian E."/>
            <person name="Araus A.J."/>
            <person name="Petzold A."/>
            <person name="Susuki M."/>
            <person name="Suzuki K.-i.T."/>
            <person name="Hayashi T."/>
            <person name="Toyoda A."/>
            <person name="Oliveira C."/>
            <person name="Osipova E."/>
            <person name="Leigh N.D."/>
            <person name="Simon A."/>
            <person name="Yun M.H."/>
        </authorList>
    </citation>
    <scope>NUCLEOTIDE SEQUENCE</scope>
    <source>
        <strain evidence="2">20211129_DDA</strain>
        <tissue evidence="2">Liver</tissue>
    </source>
</reference>
<proteinExistence type="predicted"/>
<dbReference type="EMBL" id="JANPWB010000005">
    <property type="protein sequence ID" value="KAJ1184571.1"/>
    <property type="molecule type" value="Genomic_DNA"/>
</dbReference>
<evidence type="ECO:0000313" key="2">
    <source>
        <dbReference type="EMBL" id="KAJ1184571.1"/>
    </source>
</evidence>
<feature type="region of interest" description="Disordered" evidence="1">
    <location>
        <begin position="37"/>
        <end position="57"/>
    </location>
</feature>
<feature type="compositionally biased region" description="Basic and acidic residues" evidence="1">
    <location>
        <begin position="47"/>
        <end position="57"/>
    </location>
</feature>
<dbReference type="AlphaFoldDB" id="A0AAV7U882"/>
<accession>A0AAV7U882</accession>
<evidence type="ECO:0000313" key="3">
    <source>
        <dbReference type="Proteomes" id="UP001066276"/>
    </source>
</evidence>
<comment type="caution">
    <text evidence="2">The sequence shown here is derived from an EMBL/GenBank/DDBJ whole genome shotgun (WGS) entry which is preliminary data.</text>
</comment>
<sequence>MFLGLGKPRGDSPAHGLSTRAPEPRVAFTASLAPKWRAPRAIAPNPKGEHSSDKPRIVKEDFRYESHGIELIPCEVSLQCI</sequence>
<protein>
    <submittedName>
        <fullName evidence="2">Uncharacterized protein</fullName>
    </submittedName>
</protein>
<feature type="region of interest" description="Disordered" evidence="1">
    <location>
        <begin position="1"/>
        <end position="24"/>
    </location>
</feature>
<keyword evidence="3" id="KW-1185">Reference proteome</keyword>
<name>A0AAV7U882_PLEWA</name>
<organism evidence="2 3">
    <name type="scientific">Pleurodeles waltl</name>
    <name type="common">Iberian ribbed newt</name>
    <dbReference type="NCBI Taxonomy" id="8319"/>
    <lineage>
        <taxon>Eukaryota</taxon>
        <taxon>Metazoa</taxon>
        <taxon>Chordata</taxon>
        <taxon>Craniata</taxon>
        <taxon>Vertebrata</taxon>
        <taxon>Euteleostomi</taxon>
        <taxon>Amphibia</taxon>
        <taxon>Batrachia</taxon>
        <taxon>Caudata</taxon>
        <taxon>Salamandroidea</taxon>
        <taxon>Salamandridae</taxon>
        <taxon>Pleurodelinae</taxon>
        <taxon>Pleurodeles</taxon>
    </lineage>
</organism>
<dbReference type="Proteomes" id="UP001066276">
    <property type="component" value="Chromosome 3_1"/>
</dbReference>
<gene>
    <name evidence="2" type="ORF">NDU88_001375</name>
</gene>
<evidence type="ECO:0000256" key="1">
    <source>
        <dbReference type="SAM" id="MobiDB-lite"/>
    </source>
</evidence>